<evidence type="ECO:0000256" key="3">
    <source>
        <dbReference type="ARBA" id="ARBA00023239"/>
    </source>
</evidence>
<evidence type="ECO:0000256" key="2">
    <source>
        <dbReference type="ARBA" id="ARBA00022694"/>
    </source>
</evidence>
<dbReference type="CDD" id="cd22363">
    <property type="entry name" value="tRNA-intron_lyase_C"/>
    <property type="match status" value="1"/>
</dbReference>
<dbReference type="PANTHER" id="PTHR13070">
    <property type="entry name" value="TRNA-SPLICING ENDONUCLEASE SUBUNIT SEN34-RELATED"/>
    <property type="match status" value="1"/>
</dbReference>
<dbReference type="GO" id="GO:0000213">
    <property type="term" value="F:tRNA-intron lyase activity"/>
    <property type="evidence" value="ECO:0007669"/>
    <property type="project" value="UniProtKB-UniRule"/>
</dbReference>
<protein>
    <recommendedName>
        <fullName evidence="4">tRNA-splicing endonuclease subunit Sen34</fullName>
        <ecNumber evidence="4">4.6.1.16</ecNumber>
    </recommendedName>
</protein>
<evidence type="ECO:0000256" key="4">
    <source>
        <dbReference type="PIRNR" id="PIRNR017250"/>
    </source>
</evidence>
<feature type="domain" description="tRNA intron endonuclease catalytic" evidence="6">
    <location>
        <begin position="192"/>
        <end position="275"/>
    </location>
</feature>
<comment type="function">
    <text evidence="4">Constitutes one of the two catalytic subunit of the tRNA-splicing endonuclease complex, a complex responsible for identification and cleavage of the splice sites in pre-tRNA. It cleaves pre-tRNA at the 5'- and 3'-splice sites to release the intron. The products are an intron and two tRNA half-molecules bearing 2',3'-cyclic phosphate and 5'-OH termini. There are no conserved sequences at the splice sites, but the intron is invariably located at the same site in the gene, placing the splice sites an invariant distance from the constant structural features of the tRNA body.</text>
</comment>
<proteinExistence type="inferred from homology"/>
<feature type="active site" evidence="5">
    <location>
        <position position="228"/>
    </location>
</feature>
<dbReference type="Gene3D" id="3.40.1350.10">
    <property type="match status" value="1"/>
</dbReference>
<evidence type="ECO:0000256" key="5">
    <source>
        <dbReference type="PIRSR" id="PIRSR017250-50"/>
    </source>
</evidence>
<keyword evidence="3 4" id="KW-0456">Lyase</keyword>
<dbReference type="Proteomes" id="UP001153954">
    <property type="component" value="Unassembled WGS sequence"/>
</dbReference>
<organism evidence="8 9">
    <name type="scientific">Euphydryas editha</name>
    <name type="common">Edith's checkerspot</name>
    <dbReference type="NCBI Taxonomy" id="104508"/>
    <lineage>
        <taxon>Eukaryota</taxon>
        <taxon>Metazoa</taxon>
        <taxon>Ecdysozoa</taxon>
        <taxon>Arthropoda</taxon>
        <taxon>Hexapoda</taxon>
        <taxon>Insecta</taxon>
        <taxon>Pterygota</taxon>
        <taxon>Neoptera</taxon>
        <taxon>Endopterygota</taxon>
        <taxon>Lepidoptera</taxon>
        <taxon>Glossata</taxon>
        <taxon>Ditrysia</taxon>
        <taxon>Papilionoidea</taxon>
        <taxon>Nymphalidae</taxon>
        <taxon>Nymphalinae</taxon>
        <taxon>Euphydryas</taxon>
    </lineage>
</organism>
<dbReference type="EC" id="4.6.1.16" evidence="4"/>
<evidence type="ECO:0000256" key="1">
    <source>
        <dbReference type="ARBA" id="ARBA00008078"/>
    </source>
</evidence>
<dbReference type="GO" id="GO:0003676">
    <property type="term" value="F:nucleic acid binding"/>
    <property type="evidence" value="ECO:0007669"/>
    <property type="project" value="InterPro"/>
</dbReference>
<dbReference type="InterPro" id="IPR006677">
    <property type="entry name" value="tRNA_intron_Endonuc_cat-like"/>
</dbReference>
<dbReference type="InterPro" id="IPR036167">
    <property type="entry name" value="tRNA_intron_Endo_cat-like_sf"/>
</dbReference>
<dbReference type="Pfam" id="PF01974">
    <property type="entry name" value="tRNA_int_endo"/>
    <property type="match status" value="1"/>
</dbReference>
<feature type="active site" evidence="5">
    <location>
        <position position="220"/>
    </location>
</feature>
<dbReference type="EMBL" id="CAKOGL010000010">
    <property type="protein sequence ID" value="CAH2091168.1"/>
    <property type="molecule type" value="Genomic_DNA"/>
</dbReference>
<evidence type="ECO:0000259" key="6">
    <source>
        <dbReference type="Pfam" id="PF01974"/>
    </source>
</evidence>
<dbReference type="GO" id="GO:0000214">
    <property type="term" value="C:tRNA-intron endonuclease complex"/>
    <property type="evidence" value="ECO:0007669"/>
    <property type="project" value="UniProtKB-UniRule"/>
</dbReference>
<name>A0AAU9TW16_EUPED</name>
<keyword evidence="9" id="KW-1185">Reference proteome</keyword>
<comment type="caution">
    <text evidence="8">The sequence shown here is derived from an EMBL/GenBank/DDBJ whole genome shotgun (WGS) entry which is preliminary data.</text>
</comment>
<keyword evidence="2 4" id="KW-0819">tRNA processing</keyword>
<dbReference type="PANTHER" id="PTHR13070:SF0">
    <property type="entry name" value="TRNA-SPLICING ENDONUCLEASE SUBUNIT SEN34"/>
    <property type="match status" value="1"/>
</dbReference>
<evidence type="ECO:0000259" key="7">
    <source>
        <dbReference type="Pfam" id="PF26577"/>
    </source>
</evidence>
<feature type="active site" evidence="5">
    <location>
        <position position="260"/>
    </location>
</feature>
<evidence type="ECO:0000313" key="9">
    <source>
        <dbReference type="Proteomes" id="UP001153954"/>
    </source>
</evidence>
<dbReference type="InterPro" id="IPR016690">
    <property type="entry name" value="TSEN34"/>
</dbReference>
<accession>A0AAU9TW16</accession>
<sequence length="286" mass="32263">MLQNTIPLYVNDGVAYVWNSKDWHTLRANHRICGALIGTIASFPRQNEFQGLPMALMSEESALLVEKGFCELIGLPKINDDLTEKQKQQITETDQKILDEQSEALKMRKINQLSQKIDIIVAGKKQKMISKGIFNITLDKEALLQEEINKIPKVSPIHTLVHLPTEHLINTENEQLQVDVLKPGVLSGEGAIRYSIFKDLWEKGYYITSGSKFGADFLIYPGDPVKFHAMYMLRCVSNLTQSFRPASLVAFGRLSVAVNKLAVLGFCNAYGKIEYQTLQWHDSLHG</sequence>
<dbReference type="InterPro" id="IPR059049">
    <property type="entry name" value="TSEN34_N"/>
</dbReference>
<dbReference type="SUPFAM" id="SSF53032">
    <property type="entry name" value="tRNA-intron endonuclease catalytic domain-like"/>
    <property type="match status" value="1"/>
</dbReference>
<dbReference type="Pfam" id="PF26577">
    <property type="entry name" value="TSEN34_N"/>
    <property type="match status" value="1"/>
</dbReference>
<reference evidence="8" key="1">
    <citation type="submission" date="2022-03" db="EMBL/GenBank/DDBJ databases">
        <authorList>
            <person name="Tunstrom K."/>
        </authorList>
    </citation>
    <scope>NUCLEOTIDE SEQUENCE</scope>
</reference>
<dbReference type="InterPro" id="IPR011856">
    <property type="entry name" value="tRNA_endonuc-like_dom_sf"/>
</dbReference>
<dbReference type="GO" id="GO:0000379">
    <property type="term" value="P:tRNA-type intron splice site recognition and cleavage"/>
    <property type="evidence" value="ECO:0007669"/>
    <property type="project" value="UniProtKB-UniRule"/>
</dbReference>
<comment type="similarity">
    <text evidence="1 4">Belongs to the tRNA-intron endonuclease family.</text>
</comment>
<dbReference type="PIRSF" id="PIRSF017250">
    <property type="entry name" value="tRNA_splic_SEN34"/>
    <property type="match status" value="1"/>
</dbReference>
<feature type="domain" description="TSEN34 N-terminal" evidence="7">
    <location>
        <begin position="6"/>
        <end position="73"/>
    </location>
</feature>
<dbReference type="AlphaFoldDB" id="A0AAU9TW16"/>
<gene>
    <name evidence="8" type="ORF">EEDITHA_LOCUS7055</name>
</gene>
<evidence type="ECO:0000313" key="8">
    <source>
        <dbReference type="EMBL" id="CAH2091168.1"/>
    </source>
</evidence>